<accession>A0A9X1MVS7</accession>
<reference evidence="2" key="1">
    <citation type="submission" date="2021-11" db="EMBL/GenBank/DDBJ databases">
        <title>Jinshanibacter sp. isolated from one year old Eriocheir sinensis.</title>
        <authorList>
            <person name="Li J.-Y."/>
            <person name="He W."/>
            <person name="Gao T.-H."/>
        </authorList>
    </citation>
    <scope>NUCLEOTIDE SEQUENCE</scope>
    <source>
        <strain evidence="2">LJY008</strain>
    </source>
</reference>
<keyword evidence="1" id="KW-0472">Membrane</keyword>
<feature type="transmembrane region" description="Helical" evidence="1">
    <location>
        <begin position="46"/>
        <end position="67"/>
    </location>
</feature>
<evidence type="ECO:0000256" key="1">
    <source>
        <dbReference type="SAM" id="Phobius"/>
    </source>
</evidence>
<sequence>MAVDLNKSDILSRDIENYSKHINEFRSQANIQGIWLFTSTLGCWSVSVPVIQLIAAVLLLFIFVFLVNKDIGDKREFYKIKEEIEKDINDHLTGDTRMARLYELEQVEGYRKSIKPVLKSSPVFIVCYIFYSISIMSFLANLMPQYKFLPFY</sequence>
<evidence type="ECO:0000313" key="2">
    <source>
        <dbReference type="EMBL" id="MCD1125458.1"/>
    </source>
</evidence>
<dbReference type="EMBL" id="JAJNAG010000007">
    <property type="protein sequence ID" value="MCD1125458.1"/>
    <property type="molecule type" value="Genomic_DNA"/>
</dbReference>
<comment type="caution">
    <text evidence="2">The sequence shown here is derived from an EMBL/GenBank/DDBJ whole genome shotgun (WGS) entry which is preliminary data.</text>
</comment>
<evidence type="ECO:0000313" key="3">
    <source>
        <dbReference type="Proteomes" id="UP001139171"/>
    </source>
</evidence>
<dbReference type="AlphaFoldDB" id="A0A9X1MVS7"/>
<protein>
    <submittedName>
        <fullName evidence="2">Uncharacterized protein</fullName>
    </submittedName>
</protein>
<proteinExistence type="predicted"/>
<gene>
    <name evidence="2" type="ORF">LPW36_05420</name>
</gene>
<dbReference type="Proteomes" id="UP001139171">
    <property type="component" value="Unassembled WGS sequence"/>
</dbReference>
<keyword evidence="1" id="KW-1133">Transmembrane helix</keyword>
<keyword evidence="3" id="KW-1185">Reference proteome</keyword>
<dbReference type="RefSeq" id="WP_230608415.1">
    <property type="nucleotide sequence ID" value="NZ_JAJNAG010000007.1"/>
</dbReference>
<organism evidence="2 3">
    <name type="scientific">Limnobaculum eriocheiris</name>
    <dbReference type="NCBI Taxonomy" id="2897391"/>
    <lineage>
        <taxon>Bacteria</taxon>
        <taxon>Pseudomonadati</taxon>
        <taxon>Pseudomonadota</taxon>
        <taxon>Gammaproteobacteria</taxon>
        <taxon>Enterobacterales</taxon>
        <taxon>Budviciaceae</taxon>
        <taxon>Limnobaculum</taxon>
    </lineage>
</organism>
<keyword evidence="1" id="KW-0812">Transmembrane</keyword>
<feature type="transmembrane region" description="Helical" evidence="1">
    <location>
        <begin position="121"/>
        <end position="143"/>
    </location>
</feature>
<name>A0A9X1MVS7_9GAMM</name>